<dbReference type="InterPro" id="IPR011009">
    <property type="entry name" value="Kinase-like_dom_sf"/>
</dbReference>
<name>A0A3N1G8N8_9ACTN</name>
<dbReference type="RefSeq" id="WP_148058134.1">
    <property type="nucleotide sequence ID" value="NZ_RJKN01000012.1"/>
</dbReference>
<dbReference type="Proteomes" id="UP000276232">
    <property type="component" value="Unassembled WGS sequence"/>
</dbReference>
<sequence length="349" mass="35541">MSAIAAGSAGGGVVQRRAWPADLKAPSRDLVLELAVDDRVRAGRVVDGRLEVLDDDPDLPALAALAAEPGAVVVGHRAGRRAVVRRADGTFAKVARRSATRRALARLAAVDALLAAAPPAAPARPEVVTADPGGGVVVLAPAAGTPLDDLLARGSARECRRAGVLLGRALAALALAAPGAGSEGEGWPVHSPEDEAVTTRRWTAAAVAADVLDPGEAERLVARQDRALAALAALPAAAPVPTHRDLHEGQVLVRDDGVLLLDWDTAALADPAGDVANLAAHLDLLAASSPARRRAAAAAAAGLRAGLRQGGHPLALHPAGAARVDVLREVTAVRLVAVHAFRRRPWAPG</sequence>
<reference evidence="1 2" key="1">
    <citation type="journal article" date="2015" name="Stand. Genomic Sci.">
        <title>Genomic Encyclopedia of Bacterial and Archaeal Type Strains, Phase III: the genomes of soil and plant-associated and newly described type strains.</title>
        <authorList>
            <person name="Whitman W.B."/>
            <person name="Woyke T."/>
            <person name="Klenk H.P."/>
            <person name="Zhou Y."/>
            <person name="Lilburn T.G."/>
            <person name="Beck B.J."/>
            <person name="De Vos P."/>
            <person name="Vandamme P."/>
            <person name="Eisen J.A."/>
            <person name="Garrity G."/>
            <person name="Hugenholtz P."/>
            <person name="Kyrpides N.C."/>
        </authorList>
    </citation>
    <scope>NUCLEOTIDE SEQUENCE [LARGE SCALE GENOMIC DNA]</scope>
    <source>
        <strain evidence="1 2">CECT 7306</strain>
    </source>
</reference>
<dbReference type="EMBL" id="RJKN01000012">
    <property type="protein sequence ID" value="ROP26586.1"/>
    <property type="molecule type" value="Genomic_DNA"/>
</dbReference>
<proteinExistence type="predicted"/>
<evidence type="ECO:0000313" key="1">
    <source>
        <dbReference type="EMBL" id="ROP26586.1"/>
    </source>
</evidence>
<evidence type="ECO:0000313" key="2">
    <source>
        <dbReference type="Proteomes" id="UP000276232"/>
    </source>
</evidence>
<dbReference type="Gene3D" id="3.90.1200.10">
    <property type="match status" value="1"/>
</dbReference>
<dbReference type="GO" id="GO:0016740">
    <property type="term" value="F:transferase activity"/>
    <property type="evidence" value="ECO:0007669"/>
    <property type="project" value="UniProtKB-KW"/>
</dbReference>
<keyword evidence="1" id="KW-0808">Transferase</keyword>
<keyword evidence="2" id="KW-1185">Reference proteome</keyword>
<dbReference type="InParanoid" id="A0A3N1G8N8"/>
<dbReference type="AlphaFoldDB" id="A0A3N1G8N8"/>
<dbReference type="SUPFAM" id="SSF56112">
    <property type="entry name" value="Protein kinase-like (PK-like)"/>
    <property type="match status" value="1"/>
</dbReference>
<gene>
    <name evidence="1" type="ORF">EDC03_3343</name>
</gene>
<accession>A0A3N1G8N8</accession>
<comment type="caution">
    <text evidence="1">The sequence shown here is derived from an EMBL/GenBank/DDBJ whole genome shotgun (WGS) entry which is preliminary data.</text>
</comment>
<organism evidence="1 2">
    <name type="scientific">Pseudokineococcus lusitanus</name>
    <dbReference type="NCBI Taxonomy" id="763993"/>
    <lineage>
        <taxon>Bacteria</taxon>
        <taxon>Bacillati</taxon>
        <taxon>Actinomycetota</taxon>
        <taxon>Actinomycetes</taxon>
        <taxon>Kineosporiales</taxon>
        <taxon>Kineosporiaceae</taxon>
        <taxon>Pseudokineococcus</taxon>
    </lineage>
</organism>
<protein>
    <submittedName>
        <fullName evidence="1">Phosphotransferase family enzyme</fullName>
    </submittedName>
</protein>